<feature type="non-terminal residue" evidence="1">
    <location>
        <position position="106"/>
    </location>
</feature>
<protein>
    <submittedName>
        <fullName evidence="1">14100_t:CDS:1</fullName>
    </submittedName>
</protein>
<evidence type="ECO:0000313" key="2">
    <source>
        <dbReference type="Proteomes" id="UP000789405"/>
    </source>
</evidence>
<dbReference type="EMBL" id="CAJVPY010041116">
    <property type="protein sequence ID" value="CAG8806351.1"/>
    <property type="molecule type" value="Genomic_DNA"/>
</dbReference>
<gene>
    <name evidence="1" type="ORF">DERYTH_LOCUS24455</name>
</gene>
<reference evidence="1" key="1">
    <citation type="submission" date="2021-06" db="EMBL/GenBank/DDBJ databases">
        <authorList>
            <person name="Kallberg Y."/>
            <person name="Tangrot J."/>
            <person name="Rosling A."/>
        </authorList>
    </citation>
    <scope>NUCLEOTIDE SEQUENCE</scope>
    <source>
        <strain evidence="1">MA453B</strain>
    </source>
</reference>
<dbReference type="AlphaFoldDB" id="A0A9N9K1F1"/>
<evidence type="ECO:0000313" key="1">
    <source>
        <dbReference type="EMBL" id="CAG8806351.1"/>
    </source>
</evidence>
<organism evidence="1 2">
    <name type="scientific">Dentiscutata erythropus</name>
    <dbReference type="NCBI Taxonomy" id="1348616"/>
    <lineage>
        <taxon>Eukaryota</taxon>
        <taxon>Fungi</taxon>
        <taxon>Fungi incertae sedis</taxon>
        <taxon>Mucoromycota</taxon>
        <taxon>Glomeromycotina</taxon>
        <taxon>Glomeromycetes</taxon>
        <taxon>Diversisporales</taxon>
        <taxon>Gigasporaceae</taxon>
        <taxon>Dentiscutata</taxon>
    </lineage>
</organism>
<sequence>MKIIFTKPVIISENYSNNTTCNNNGISRKRSLVEQKNSSDLVKHNQETRIDTLIQNEVGTFDYSLEKVLASNKVRSTRVEGKQKKFKKQENIYNSKWALSGEYILE</sequence>
<name>A0A9N9K1F1_9GLOM</name>
<proteinExistence type="predicted"/>
<keyword evidence="2" id="KW-1185">Reference proteome</keyword>
<accession>A0A9N9K1F1</accession>
<dbReference type="Proteomes" id="UP000789405">
    <property type="component" value="Unassembled WGS sequence"/>
</dbReference>
<comment type="caution">
    <text evidence="1">The sequence shown here is derived from an EMBL/GenBank/DDBJ whole genome shotgun (WGS) entry which is preliminary data.</text>
</comment>